<sequence length="152" mass="16909">MDLGSSSRLREKADDRGPTAWVSASAPARSTPQIFGHRSEVCYARDYDGRVVGDRSALFSLGTRIDFDHTSDWASLEVRNPGPGYRQRYPHRSESDVTASDLQRQFNAASDDTPPPRRSGSPMPVWLCDARSCGISTWYAFRISEGSLHQPC</sequence>
<gene>
    <name evidence="2" type="ORF">CC85DRAFT_9547</name>
</gene>
<feature type="region of interest" description="Disordered" evidence="1">
    <location>
        <begin position="1"/>
        <end position="30"/>
    </location>
</feature>
<dbReference type="AlphaFoldDB" id="A0A0J0XU17"/>
<feature type="compositionally biased region" description="Polar residues" evidence="1">
    <location>
        <begin position="96"/>
        <end position="110"/>
    </location>
</feature>
<dbReference type="Proteomes" id="UP000053611">
    <property type="component" value="Unassembled WGS sequence"/>
</dbReference>
<evidence type="ECO:0000313" key="3">
    <source>
        <dbReference type="Proteomes" id="UP000053611"/>
    </source>
</evidence>
<reference evidence="2 3" key="1">
    <citation type="submission" date="2015-03" db="EMBL/GenBank/DDBJ databases">
        <title>Genomics and transcriptomics of the oil-accumulating basidiomycete yeast T. oleaginosus allow insights into substrate utilization and the diverse evolutionary trajectories of mating systems in fungi.</title>
        <authorList>
            <consortium name="DOE Joint Genome Institute"/>
            <person name="Kourist R."/>
            <person name="Kracht O."/>
            <person name="Bracharz F."/>
            <person name="Lipzen A."/>
            <person name="Nolan M."/>
            <person name="Ohm R."/>
            <person name="Grigoriev I."/>
            <person name="Sun S."/>
            <person name="Heitman J."/>
            <person name="Bruck T."/>
            <person name="Nowrousian M."/>
        </authorList>
    </citation>
    <scope>NUCLEOTIDE SEQUENCE [LARGE SCALE GENOMIC DNA]</scope>
    <source>
        <strain evidence="2 3">IBC0246</strain>
    </source>
</reference>
<dbReference type="EMBL" id="KQ087186">
    <property type="protein sequence ID" value="KLT44586.1"/>
    <property type="molecule type" value="Genomic_DNA"/>
</dbReference>
<dbReference type="RefSeq" id="XP_018281077.1">
    <property type="nucleotide sequence ID" value="XM_018427541.1"/>
</dbReference>
<proteinExistence type="predicted"/>
<accession>A0A0J0XU17</accession>
<protein>
    <submittedName>
        <fullName evidence="2">Uncharacterized protein</fullName>
    </submittedName>
</protein>
<evidence type="ECO:0000256" key="1">
    <source>
        <dbReference type="SAM" id="MobiDB-lite"/>
    </source>
</evidence>
<name>A0A0J0XU17_9TREE</name>
<feature type="compositionally biased region" description="Basic and acidic residues" evidence="1">
    <location>
        <begin position="8"/>
        <end position="17"/>
    </location>
</feature>
<organism evidence="2 3">
    <name type="scientific">Cutaneotrichosporon oleaginosum</name>
    <dbReference type="NCBI Taxonomy" id="879819"/>
    <lineage>
        <taxon>Eukaryota</taxon>
        <taxon>Fungi</taxon>
        <taxon>Dikarya</taxon>
        <taxon>Basidiomycota</taxon>
        <taxon>Agaricomycotina</taxon>
        <taxon>Tremellomycetes</taxon>
        <taxon>Trichosporonales</taxon>
        <taxon>Trichosporonaceae</taxon>
        <taxon>Cutaneotrichosporon</taxon>
    </lineage>
</organism>
<feature type="region of interest" description="Disordered" evidence="1">
    <location>
        <begin position="76"/>
        <end position="121"/>
    </location>
</feature>
<evidence type="ECO:0000313" key="2">
    <source>
        <dbReference type="EMBL" id="KLT44586.1"/>
    </source>
</evidence>
<dbReference type="GeneID" id="28988144"/>
<keyword evidence="3" id="KW-1185">Reference proteome</keyword>